<accession>A0A9N7W424</accession>
<gene>
    <name evidence="1" type="ORF">PLEPLA_LOCUS48468</name>
</gene>
<dbReference type="Proteomes" id="UP001153269">
    <property type="component" value="Unassembled WGS sequence"/>
</dbReference>
<dbReference type="AlphaFoldDB" id="A0A9N7W424"/>
<organism evidence="1 2">
    <name type="scientific">Pleuronectes platessa</name>
    <name type="common">European plaice</name>
    <dbReference type="NCBI Taxonomy" id="8262"/>
    <lineage>
        <taxon>Eukaryota</taxon>
        <taxon>Metazoa</taxon>
        <taxon>Chordata</taxon>
        <taxon>Craniata</taxon>
        <taxon>Vertebrata</taxon>
        <taxon>Euteleostomi</taxon>
        <taxon>Actinopterygii</taxon>
        <taxon>Neopterygii</taxon>
        <taxon>Teleostei</taxon>
        <taxon>Neoteleostei</taxon>
        <taxon>Acanthomorphata</taxon>
        <taxon>Carangaria</taxon>
        <taxon>Pleuronectiformes</taxon>
        <taxon>Pleuronectoidei</taxon>
        <taxon>Pleuronectidae</taxon>
        <taxon>Pleuronectes</taxon>
    </lineage>
</organism>
<name>A0A9N7W424_PLEPL</name>
<sequence>LMHGPHSPLCHTPTVMEKVQLCEWCMNLSCRASSASSLCTPGSVLIDIHIRAEEAGFCAECPAEWTQGNGEECRCGSKDGMPESMFKKRREDK</sequence>
<keyword evidence="2" id="KW-1185">Reference proteome</keyword>
<evidence type="ECO:0000313" key="2">
    <source>
        <dbReference type="Proteomes" id="UP001153269"/>
    </source>
</evidence>
<dbReference type="EMBL" id="CADEAL010004486">
    <property type="protein sequence ID" value="CAB1460617.1"/>
    <property type="molecule type" value="Genomic_DNA"/>
</dbReference>
<feature type="non-terminal residue" evidence="1">
    <location>
        <position position="1"/>
    </location>
</feature>
<feature type="non-terminal residue" evidence="1">
    <location>
        <position position="93"/>
    </location>
</feature>
<proteinExistence type="predicted"/>
<comment type="caution">
    <text evidence="1">The sequence shown here is derived from an EMBL/GenBank/DDBJ whole genome shotgun (WGS) entry which is preliminary data.</text>
</comment>
<protein>
    <submittedName>
        <fullName evidence="1">Uncharacterized protein</fullName>
    </submittedName>
</protein>
<reference evidence="1" key="1">
    <citation type="submission" date="2020-03" db="EMBL/GenBank/DDBJ databases">
        <authorList>
            <person name="Weist P."/>
        </authorList>
    </citation>
    <scope>NUCLEOTIDE SEQUENCE</scope>
</reference>
<evidence type="ECO:0000313" key="1">
    <source>
        <dbReference type="EMBL" id="CAB1460617.1"/>
    </source>
</evidence>